<evidence type="ECO:0000256" key="2">
    <source>
        <dbReference type="ARBA" id="ARBA00022695"/>
    </source>
</evidence>
<dbReference type="EMBL" id="BMAV01012195">
    <property type="protein sequence ID" value="GFY58653.1"/>
    <property type="molecule type" value="Genomic_DNA"/>
</dbReference>
<dbReference type="GO" id="GO:0004519">
    <property type="term" value="F:endonuclease activity"/>
    <property type="evidence" value="ECO:0007669"/>
    <property type="project" value="UniProtKB-KW"/>
</dbReference>
<evidence type="ECO:0000256" key="4">
    <source>
        <dbReference type="ARBA" id="ARBA00022759"/>
    </source>
</evidence>
<evidence type="ECO:0000256" key="3">
    <source>
        <dbReference type="ARBA" id="ARBA00022722"/>
    </source>
</evidence>
<keyword evidence="2" id="KW-0548">Nucleotidyltransferase</keyword>
<keyword evidence="6 9" id="KW-0695">RNA-directed DNA polymerase</keyword>
<dbReference type="InterPro" id="IPR043502">
    <property type="entry name" value="DNA/RNA_pol_sf"/>
</dbReference>
<sequence>MALDLSTVEEQCRLSRRTLLKARKANLKINVLKTQLPQTSVNYLGYVLSNEGIKPDPKKIRAIEEFATPNCKDFLAVTVFADTSKNGAVLLQGQLVAYGSVLLTWTQQHYTQIEKELMAVIYGLEHFNYYTHGRIVPVQTDHANTGPIQPAKDMSLPAELLMGRKLRTFLPSHPGQLKPTFDVERAREALRKRHIIQNKYANKHATVRNRFHIRQDYTENDDPQWSRTVEDLYNSYATEISRIPNDSADSQRNASPKTNRGNINQRLQVPIETYSGQSNPLVLKSSRNIVKHVHYRDN</sequence>
<reference evidence="9" key="1">
    <citation type="submission" date="2020-08" db="EMBL/GenBank/DDBJ databases">
        <title>Multicomponent nature underlies the extraordinary mechanical properties of spider dragline silk.</title>
        <authorList>
            <person name="Kono N."/>
            <person name="Nakamura H."/>
            <person name="Mori M."/>
            <person name="Yoshida Y."/>
            <person name="Ohtoshi R."/>
            <person name="Malay A.D."/>
            <person name="Moran D.A.P."/>
            <person name="Tomita M."/>
            <person name="Numata K."/>
            <person name="Arakawa K."/>
        </authorList>
    </citation>
    <scope>NUCLEOTIDE SEQUENCE</scope>
</reference>
<dbReference type="InterPro" id="IPR041373">
    <property type="entry name" value="RT_RNaseH"/>
</dbReference>
<evidence type="ECO:0000313" key="9">
    <source>
        <dbReference type="EMBL" id="GFY58653.1"/>
    </source>
</evidence>
<protein>
    <submittedName>
        <fullName evidence="9">Reverse transcriptase domain-containing protein</fullName>
    </submittedName>
</protein>
<dbReference type="PANTHER" id="PTHR37984">
    <property type="entry name" value="PROTEIN CBG26694"/>
    <property type="match status" value="1"/>
</dbReference>
<dbReference type="Gene3D" id="3.30.70.270">
    <property type="match status" value="1"/>
</dbReference>
<keyword evidence="5" id="KW-0378">Hydrolase</keyword>
<feature type="domain" description="Reverse transcriptase RNase H-like" evidence="8">
    <location>
        <begin position="79"/>
        <end position="152"/>
    </location>
</feature>
<dbReference type="InterPro" id="IPR043128">
    <property type="entry name" value="Rev_trsase/Diguanyl_cyclase"/>
</dbReference>
<keyword evidence="10" id="KW-1185">Reference proteome</keyword>
<dbReference type="AlphaFoldDB" id="A0A8X7C9F7"/>
<dbReference type="SUPFAM" id="SSF56672">
    <property type="entry name" value="DNA/RNA polymerases"/>
    <property type="match status" value="1"/>
</dbReference>
<comment type="caution">
    <text evidence="9">The sequence shown here is derived from an EMBL/GenBank/DDBJ whole genome shotgun (WGS) entry which is preliminary data.</text>
</comment>
<proteinExistence type="predicted"/>
<feature type="region of interest" description="Disordered" evidence="7">
    <location>
        <begin position="242"/>
        <end position="266"/>
    </location>
</feature>
<keyword evidence="3" id="KW-0540">Nuclease</keyword>
<keyword evidence="4" id="KW-0255">Endonuclease</keyword>
<feature type="compositionally biased region" description="Polar residues" evidence="7">
    <location>
        <begin position="247"/>
        <end position="266"/>
    </location>
</feature>
<dbReference type="Proteomes" id="UP000886998">
    <property type="component" value="Unassembled WGS sequence"/>
</dbReference>
<name>A0A8X7C9F7_9ARAC</name>
<evidence type="ECO:0000256" key="5">
    <source>
        <dbReference type="ARBA" id="ARBA00022801"/>
    </source>
</evidence>
<dbReference type="PANTHER" id="PTHR37984:SF8">
    <property type="entry name" value="CCHC-TYPE DOMAIN-CONTAINING PROTEIN"/>
    <property type="match status" value="1"/>
</dbReference>
<dbReference type="GO" id="GO:0003964">
    <property type="term" value="F:RNA-directed DNA polymerase activity"/>
    <property type="evidence" value="ECO:0007669"/>
    <property type="project" value="UniProtKB-KW"/>
</dbReference>
<evidence type="ECO:0000256" key="6">
    <source>
        <dbReference type="ARBA" id="ARBA00022918"/>
    </source>
</evidence>
<evidence type="ECO:0000313" key="10">
    <source>
        <dbReference type="Proteomes" id="UP000886998"/>
    </source>
</evidence>
<evidence type="ECO:0000256" key="7">
    <source>
        <dbReference type="SAM" id="MobiDB-lite"/>
    </source>
</evidence>
<organism evidence="9 10">
    <name type="scientific">Trichonephila inaurata madagascariensis</name>
    <dbReference type="NCBI Taxonomy" id="2747483"/>
    <lineage>
        <taxon>Eukaryota</taxon>
        <taxon>Metazoa</taxon>
        <taxon>Ecdysozoa</taxon>
        <taxon>Arthropoda</taxon>
        <taxon>Chelicerata</taxon>
        <taxon>Arachnida</taxon>
        <taxon>Araneae</taxon>
        <taxon>Araneomorphae</taxon>
        <taxon>Entelegynae</taxon>
        <taxon>Araneoidea</taxon>
        <taxon>Nephilidae</taxon>
        <taxon>Trichonephila</taxon>
        <taxon>Trichonephila inaurata</taxon>
    </lineage>
</organism>
<gene>
    <name evidence="9" type="primary">AVEN_108112_1</name>
    <name evidence="9" type="ORF">TNIN_205431</name>
</gene>
<keyword evidence="1" id="KW-0808">Transferase</keyword>
<dbReference type="GO" id="GO:0016787">
    <property type="term" value="F:hydrolase activity"/>
    <property type="evidence" value="ECO:0007669"/>
    <property type="project" value="UniProtKB-KW"/>
</dbReference>
<accession>A0A8X7C9F7</accession>
<dbReference type="Pfam" id="PF17917">
    <property type="entry name" value="RT_RNaseH"/>
    <property type="match status" value="1"/>
</dbReference>
<dbReference type="OrthoDB" id="8042009at2759"/>
<evidence type="ECO:0000256" key="1">
    <source>
        <dbReference type="ARBA" id="ARBA00022679"/>
    </source>
</evidence>
<dbReference type="InterPro" id="IPR050951">
    <property type="entry name" value="Retrovirus_Pol_polyprotein"/>
</dbReference>
<evidence type="ECO:0000259" key="8">
    <source>
        <dbReference type="Pfam" id="PF17917"/>
    </source>
</evidence>